<dbReference type="EMBL" id="ARPM03000106">
    <property type="protein sequence ID" value="ETZ05156.1"/>
    <property type="molecule type" value="Genomic_DNA"/>
</dbReference>
<dbReference type="AlphaFoldDB" id="A0A061JGG8"/>
<gene>
    <name evidence="2" type="ORF">K737_300410</name>
</gene>
<evidence type="ECO:0000313" key="3">
    <source>
        <dbReference type="Proteomes" id="UP000026922"/>
    </source>
</evidence>
<sequence length="729" mass="81171">MNSKKKNIFIIIAILGFSNFGFGLMVPVPQFSTPALCLIADGTVKSLETSTPPTCFTHPFGYACWPGGRFYQLSSGGTFSIPGLAVGNSAYDSIIDTCKNMGGEIDENLMSIIYAKDFGTPGTKVGNSNYIQDLKDKKKGNKFIPVYNNTAGDPKRLFIEGTKKYPVLNLDYNGVMADSELQSFSNLAINHAYSLAVQHMMDKAKKVLDSGTKVDLVNLKKQLDGIAAIRALFEKNTNFFINNLGNVKENAYGKTLDNVAEVFVYTSQNSIGEGKNNTDSTKTEKMLNLCEQSLKDLDSFILEKNKVRSIFENMMNLAKQIPGSEPRDADDMIKNPRKYTIPVFLVSQAFKGNLKMMKLFLEVDVFKNQLLAAKNKLLALKSVKENFFKKLNKKFSELNDTISALVKKKKTFEKVVDDYIVKKKKQDTDGTIKKNFEELQKDIADAAQSYGTLVKSIQEVQSVQDSEFSTALAGQQKRLPPLEKTIQGYIAYKDGMAKMVESAYQKVQDEKNANLAKVVQEVQDHINETNTLLNPIIGLLNNQQSADELWQKNFQRIGVLLNLLSKDKANLDNLSATLGADDVTIKSSIISLNSSVFTEIQAINEVQKRIVLSKIYGTYVEANLLKKRMTADSKDDQKSFNAVWEKYLQDGNTSLVFSEYNDIVLQKNRIKGVLSQSLGILNTMDKSSLDVQNLIKEVGLLLTPVDAETTLDKIFENNVVSKLKGKGLL</sequence>
<name>A0A061JGG8_9PROT</name>
<keyword evidence="3" id="KW-1185">Reference proteome</keyword>
<keyword evidence="1" id="KW-0812">Transmembrane</keyword>
<keyword evidence="1" id="KW-1133">Transmembrane helix</keyword>
<reference evidence="2 3" key="1">
    <citation type="journal article" date="2013" name="Genome Announc.">
        <title>Draft Genome Sequence of Holospora undulata Strain HU1, a Micronucleus-Specific Symbiont of the Ciliate Paramecium caudatum.</title>
        <authorList>
            <person name="Dohra H."/>
            <person name="Suzuki H."/>
            <person name="Suzuki T."/>
            <person name="Tanaka K."/>
            <person name="Fujishima M."/>
        </authorList>
    </citation>
    <scope>NUCLEOTIDE SEQUENCE [LARGE SCALE GENOMIC DNA]</scope>
    <source>
        <strain evidence="2 3">HU1</strain>
    </source>
</reference>
<organism evidence="2 3">
    <name type="scientific">Holospora undulata HU1</name>
    <dbReference type="NCBI Taxonomy" id="1321371"/>
    <lineage>
        <taxon>Bacteria</taxon>
        <taxon>Pseudomonadati</taxon>
        <taxon>Pseudomonadota</taxon>
        <taxon>Alphaproteobacteria</taxon>
        <taxon>Holosporales</taxon>
        <taxon>Holosporaceae</taxon>
        <taxon>Holospora</taxon>
    </lineage>
</organism>
<feature type="transmembrane region" description="Helical" evidence="1">
    <location>
        <begin position="7"/>
        <end position="28"/>
    </location>
</feature>
<evidence type="ECO:0000256" key="1">
    <source>
        <dbReference type="SAM" id="Phobius"/>
    </source>
</evidence>
<comment type="caution">
    <text evidence="2">The sequence shown here is derived from an EMBL/GenBank/DDBJ whole genome shotgun (WGS) entry which is preliminary data.</text>
</comment>
<proteinExistence type="predicted"/>
<protein>
    <submittedName>
        <fullName evidence="2">Uncharacterized protein</fullName>
    </submittedName>
</protein>
<keyword evidence="1" id="KW-0472">Membrane</keyword>
<accession>A0A061JGG8</accession>
<evidence type="ECO:0000313" key="2">
    <source>
        <dbReference type="EMBL" id="ETZ05156.1"/>
    </source>
</evidence>
<dbReference type="Proteomes" id="UP000026922">
    <property type="component" value="Unassembled WGS sequence"/>
</dbReference>